<accession>A0A0K0EGL1</accession>
<feature type="transmembrane region" description="Helical" evidence="1">
    <location>
        <begin position="6"/>
        <end position="27"/>
    </location>
</feature>
<keyword evidence="1" id="KW-0472">Membrane</keyword>
<name>A0A0K0EGL1_STRER</name>
<protein>
    <recommendedName>
        <fullName evidence="3">Transmembrane protein 218</fullName>
    </recommendedName>
</protein>
<reference evidence="2" key="1">
    <citation type="submission" date="2015-08" db="UniProtKB">
        <authorList>
            <consortium name="WormBaseParasite"/>
        </authorList>
    </citation>
    <scope>IDENTIFICATION</scope>
</reference>
<dbReference type="WBParaSite" id="SSTP_0000862200.1">
    <property type="protein sequence ID" value="SSTP_0000862200.1"/>
    <property type="gene ID" value="SSTP_0000862200"/>
</dbReference>
<dbReference type="AlphaFoldDB" id="A0A0K0EGL1"/>
<proteinExistence type="predicted"/>
<evidence type="ECO:0000256" key="1">
    <source>
        <dbReference type="SAM" id="Phobius"/>
    </source>
</evidence>
<keyword evidence="1" id="KW-0812">Transmembrane</keyword>
<organism evidence="2">
    <name type="scientific">Strongyloides stercoralis</name>
    <name type="common">Threadworm</name>
    <dbReference type="NCBI Taxonomy" id="6248"/>
    <lineage>
        <taxon>Eukaryota</taxon>
        <taxon>Metazoa</taxon>
        <taxon>Ecdysozoa</taxon>
        <taxon>Nematoda</taxon>
        <taxon>Chromadorea</taxon>
        <taxon>Rhabditida</taxon>
        <taxon>Tylenchina</taxon>
        <taxon>Panagrolaimomorpha</taxon>
        <taxon>Strongyloidoidea</taxon>
        <taxon>Strongyloididae</taxon>
        <taxon>Strongyloides</taxon>
    </lineage>
</organism>
<keyword evidence="1" id="KW-1133">Transmembrane helix</keyword>
<evidence type="ECO:0000313" key="2">
    <source>
        <dbReference type="WBParaSite" id="SSTP_0000862200.1"/>
    </source>
</evidence>
<sequence length="86" mass="9841">MLLFGLGIGVILVLTLWLILLLLSIAFYKRGLEVILPFLIIGTFITTIIYIWPKEKCKNLAVINSDNNNYFNCFNKTTSNIFIKTI</sequence>
<evidence type="ECO:0008006" key="3">
    <source>
        <dbReference type="Google" id="ProtNLM"/>
    </source>
</evidence>
<feature type="transmembrane region" description="Helical" evidence="1">
    <location>
        <begin position="34"/>
        <end position="52"/>
    </location>
</feature>